<dbReference type="RefSeq" id="WP_260791678.1">
    <property type="nucleotide sequence ID" value="NZ_CP093313.1"/>
</dbReference>
<dbReference type="SUPFAM" id="SSF48452">
    <property type="entry name" value="TPR-like"/>
    <property type="match status" value="2"/>
</dbReference>
<dbReference type="AlphaFoldDB" id="A0A9J7BNL3"/>
<gene>
    <name evidence="2" type="ORF">MOP44_18180</name>
</gene>
<feature type="chain" id="PRO_5039920797" description="Tetratricopeptide repeat protein" evidence="1">
    <location>
        <begin position="23"/>
        <end position="400"/>
    </location>
</feature>
<organism evidence="2 3">
    <name type="scientific">Occallatibacter riparius</name>
    <dbReference type="NCBI Taxonomy" id="1002689"/>
    <lineage>
        <taxon>Bacteria</taxon>
        <taxon>Pseudomonadati</taxon>
        <taxon>Acidobacteriota</taxon>
        <taxon>Terriglobia</taxon>
        <taxon>Terriglobales</taxon>
        <taxon>Acidobacteriaceae</taxon>
        <taxon>Occallatibacter</taxon>
    </lineage>
</organism>
<dbReference type="InterPro" id="IPR011990">
    <property type="entry name" value="TPR-like_helical_dom_sf"/>
</dbReference>
<protein>
    <recommendedName>
        <fullName evidence="4">Tetratricopeptide repeat protein</fullName>
    </recommendedName>
</protein>
<sequence>MKTSRIAWLIVLFMAGVAVSHAEVHTNALNRDPLVREAFQHFYDMDYPAAIERFQRVHQAHPNDPQATALLLDAEIFQELYRQDLLDTTFYANDGFLTGHHATREDPTTRDKIFALADEAVHEADERISHNPRDVDALYARGWARALRCTYVAMVERGFASGFRLANKAKDDAQKALQIDPDYVDANLVTGVYEYVVGALPLPFKFFIGFAGISGSKKTGMAMLHDAGERGIASSVEARTVITLFLRREAKYREAIEVVRTLEAQYPRNYLFALEEANLRKDAGEGMVAVDAYRKVVASAERPGYYASARLELAYFGLGDALRGQRHFKEAAEAYEQAGYTQNVGPELKVRSMLAAGQCRDLNGERDVAKRDYQMAIDAGPSTSRADQARKYLKAPYSGA</sequence>
<evidence type="ECO:0000313" key="2">
    <source>
        <dbReference type="EMBL" id="UWZ82494.1"/>
    </source>
</evidence>
<evidence type="ECO:0008006" key="4">
    <source>
        <dbReference type="Google" id="ProtNLM"/>
    </source>
</evidence>
<name>A0A9J7BNL3_9BACT</name>
<evidence type="ECO:0000313" key="3">
    <source>
        <dbReference type="Proteomes" id="UP001059380"/>
    </source>
</evidence>
<dbReference type="Gene3D" id="1.25.40.10">
    <property type="entry name" value="Tetratricopeptide repeat domain"/>
    <property type="match status" value="2"/>
</dbReference>
<evidence type="ECO:0000256" key="1">
    <source>
        <dbReference type="SAM" id="SignalP"/>
    </source>
</evidence>
<dbReference type="KEGG" id="orp:MOP44_18180"/>
<dbReference type="EMBL" id="CP093313">
    <property type="protein sequence ID" value="UWZ82494.1"/>
    <property type="molecule type" value="Genomic_DNA"/>
</dbReference>
<keyword evidence="1" id="KW-0732">Signal</keyword>
<feature type="signal peptide" evidence="1">
    <location>
        <begin position="1"/>
        <end position="22"/>
    </location>
</feature>
<reference evidence="2" key="1">
    <citation type="submission" date="2021-04" db="EMBL/GenBank/DDBJ databases">
        <title>Phylogenetic analysis of Acidobacteriaceae.</title>
        <authorList>
            <person name="Qiu L."/>
            <person name="Zhang Q."/>
        </authorList>
    </citation>
    <scope>NUCLEOTIDE SEQUENCE</scope>
    <source>
        <strain evidence="2">DSM 25168</strain>
    </source>
</reference>
<dbReference type="Proteomes" id="UP001059380">
    <property type="component" value="Chromosome"/>
</dbReference>
<proteinExistence type="predicted"/>
<keyword evidence="3" id="KW-1185">Reference proteome</keyword>
<accession>A0A9J7BNL3</accession>